<organism evidence="1 2">
    <name type="scientific">Hyella patelloides LEGE 07179</name>
    <dbReference type="NCBI Taxonomy" id="945734"/>
    <lineage>
        <taxon>Bacteria</taxon>
        <taxon>Bacillati</taxon>
        <taxon>Cyanobacteriota</taxon>
        <taxon>Cyanophyceae</taxon>
        <taxon>Pleurocapsales</taxon>
        <taxon>Hyellaceae</taxon>
        <taxon>Hyella</taxon>
    </lineage>
</organism>
<proteinExistence type="predicted"/>
<protein>
    <submittedName>
        <fullName evidence="1">Nitroreductase</fullName>
    </submittedName>
</protein>
<sequence>MLGLLNIFPLISPTTTQQTSQLNLDPWQVEEDNFPLSGTNSEKLKFFLNYAVLAPSGHNTQPWLFKMVDDVIELYADTTRALPIVDPNHRELIISCGAALFNLRLAMRHFGYQDILEIFPEPQNPNFLARISFGSKRIAKAEEHFLFRAIPKRCTNRLPFLNRQLPKSLMSELEFAASSEQAWLQVISQIIPEDDREAVINLIAKGDRLQMANPLFRQELAQWIHSGKSGSHDGITAYAQGMDERLDTIAPLISFAVRSFDLGKSQSVKDQKLAAKAPILMLLSSKHDTPQDWLAIGEALEHLLLRARIDDVWASFFNQPIQTSELRSQIQALFPENGYPQILLRLGYAKDPKPTPRRPVEEVLLNIG</sequence>
<dbReference type="GO" id="GO:0016491">
    <property type="term" value="F:oxidoreductase activity"/>
    <property type="evidence" value="ECO:0007669"/>
    <property type="project" value="InterPro"/>
</dbReference>
<dbReference type="EMBL" id="CAACVJ010000068">
    <property type="protein sequence ID" value="VEP12702.1"/>
    <property type="molecule type" value="Genomic_DNA"/>
</dbReference>
<dbReference type="Proteomes" id="UP000320055">
    <property type="component" value="Unassembled WGS sequence"/>
</dbReference>
<gene>
    <name evidence="1" type="ORF">H1P_160041</name>
</gene>
<dbReference type="RefSeq" id="WP_222426915.1">
    <property type="nucleotide sequence ID" value="NZ_LR213778.1"/>
</dbReference>
<dbReference type="PANTHER" id="PTHR23026">
    <property type="entry name" value="NADPH NITROREDUCTASE"/>
    <property type="match status" value="1"/>
</dbReference>
<dbReference type="Gene3D" id="3.40.109.10">
    <property type="entry name" value="NADH Oxidase"/>
    <property type="match status" value="1"/>
</dbReference>
<name>A0A563VMR4_9CYAN</name>
<dbReference type="NCBIfam" id="NF047509">
    <property type="entry name" value="Rv3131_FMN_oxido"/>
    <property type="match status" value="1"/>
</dbReference>
<dbReference type="InterPro" id="IPR050627">
    <property type="entry name" value="Nitroreductase/BluB"/>
</dbReference>
<dbReference type="AlphaFoldDB" id="A0A563VMR4"/>
<evidence type="ECO:0000313" key="1">
    <source>
        <dbReference type="EMBL" id="VEP12702.1"/>
    </source>
</evidence>
<accession>A0A563VMR4</accession>
<evidence type="ECO:0000313" key="2">
    <source>
        <dbReference type="Proteomes" id="UP000320055"/>
    </source>
</evidence>
<keyword evidence="2" id="KW-1185">Reference proteome</keyword>
<dbReference type="PANTHER" id="PTHR23026:SF123">
    <property type="entry name" value="NAD(P)H NITROREDUCTASE RV3131-RELATED"/>
    <property type="match status" value="1"/>
</dbReference>
<reference evidence="1 2" key="1">
    <citation type="submission" date="2019-01" db="EMBL/GenBank/DDBJ databases">
        <authorList>
            <person name="Brito A."/>
        </authorList>
    </citation>
    <scope>NUCLEOTIDE SEQUENCE [LARGE SCALE GENOMIC DNA]</scope>
    <source>
        <strain evidence="1">1</strain>
    </source>
</reference>
<dbReference type="InterPro" id="IPR000415">
    <property type="entry name" value="Nitroreductase-like"/>
</dbReference>
<dbReference type="SUPFAM" id="SSF55469">
    <property type="entry name" value="FMN-dependent nitroreductase-like"/>
    <property type="match status" value="2"/>
</dbReference>